<comment type="caution">
    <text evidence="1">The sequence shown here is derived from an EMBL/GenBank/DDBJ whole genome shotgun (WGS) entry which is preliminary data.</text>
</comment>
<name>A0ACA9M712_9GLOM</name>
<dbReference type="Proteomes" id="UP000789920">
    <property type="component" value="Unassembled WGS sequence"/>
</dbReference>
<dbReference type="EMBL" id="CAJVQC010006774">
    <property type="protein sequence ID" value="CAG8571078.1"/>
    <property type="molecule type" value="Genomic_DNA"/>
</dbReference>
<evidence type="ECO:0000313" key="2">
    <source>
        <dbReference type="Proteomes" id="UP000789920"/>
    </source>
</evidence>
<keyword evidence="2" id="KW-1185">Reference proteome</keyword>
<feature type="non-terminal residue" evidence="1">
    <location>
        <position position="1"/>
    </location>
</feature>
<organism evidence="1 2">
    <name type="scientific">Racocetra persica</name>
    <dbReference type="NCBI Taxonomy" id="160502"/>
    <lineage>
        <taxon>Eukaryota</taxon>
        <taxon>Fungi</taxon>
        <taxon>Fungi incertae sedis</taxon>
        <taxon>Mucoromycota</taxon>
        <taxon>Glomeromycotina</taxon>
        <taxon>Glomeromycetes</taxon>
        <taxon>Diversisporales</taxon>
        <taxon>Gigasporaceae</taxon>
        <taxon>Racocetra</taxon>
    </lineage>
</organism>
<sequence>FSINMIDLFGGEEVYNEKYEVEDCHVNRNFPMCTPYKKCATSETNEESSRKRYKFFLENEEEFSLEVEDTQTIATAISEVTNTSNEQTLIAVYLPSAPQNKNKPHQFSEIWDYFIKGTEKNNSHYEATSEISFDVIDNPFIWDIFKELNPAYNPSSRTTLSNRLFDKELARVNKAIDDDLSKTELLTLAFDHSTTLMIEDIVDLISEKNSRSSVETAQAVTSADLNYDPHDILNHFLE</sequence>
<evidence type="ECO:0000313" key="1">
    <source>
        <dbReference type="EMBL" id="CAG8571078.1"/>
    </source>
</evidence>
<proteinExistence type="predicted"/>
<gene>
    <name evidence="1" type="ORF">RPERSI_LOCUS4757</name>
</gene>
<reference evidence="1" key="1">
    <citation type="submission" date="2021-06" db="EMBL/GenBank/DDBJ databases">
        <authorList>
            <person name="Kallberg Y."/>
            <person name="Tangrot J."/>
            <person name="Rosling A."/>
        </authorList>
    </citation>
    <scope>NUCLEOTIDE SEQUENCE</scope>
    <source>
        <strain evidence="1">MA461A</strain>
    </source>
</reference>
<accession>A0ACA9M712</accession>
<protein>
    <submittedName>
        <fullName evidence="1">2482_t:CDS:1</fullName>
    </submittedName>
</protein>